<feature type="region of interest" description="Disordered" evidence="1">
    <location>
        <begin position="625"/>
        <end position="666"/>
    </location>
</feature>
<evidence type="ECO:0000256" key="1">
    <source>
        <dbReference type="SAM" id="MobiDB-lite"/>
    </source>
</evidence>
<dbReference type="Pfam" id="PF11563">
    <property type="entry name" value="Protoglobin"/>
    <property type="match status" value="1"/>
</dbReference>
<accession>A0A0G4LQD8</accession>
<evidence type="ECO:0000259" key="3">
    <source>
        <dbReference type="Pfam" id="PF25486"/>
    </source>
</evidence>
<dbReference type="Proteomes" id="UP000044602">
    <property type="component" value="Unassembled WGS sequence"/>
</dbReference>
<evidence type="ECO:0000313" key="4">
    <source>
        <dbReference type="EMBL" id="CRK24236.1"/>
    </source>
</evidence>
<dbReference type="PANTHER" id="PTHR42071:SF1">
    <property type="entry name" value="GLOBIN-SENSOR DOMAIN-CONTAINING PROTEIN"/>
    <property type="match status" value="1"/>
</dbReference>
<feature type="region of interest" description="Disordered" evidence="1">
    <location>
        <begin position="468"/>
        <end position="488"/>
    </location>
</feature>
<evidence type="ECO:0000313" key="5">
    <source>
        <dbReference type="Proteomes" id="UP000044602"/>
    </source>
</evidence>
<dbReference type="InterPro" id="IPR057231">
    <property type="entry name" value="DUF7909"/>
</dbReference>
<organism evidence="4 5">
    <name type="scientific">Verticillium longisporum</name>
    <name type="common">Verticillium dahliae var. longisporum</name>
    <dbReference type="NCBI Taxonomy" id="100787"/>
    <lineage>
        <taxon>Eukaryota</taxon>
        <taxon>Fungi</taxon>
        <taxon>Dikarya</taxon>
        <taxon>Ascomycota</taxon>
        <taxon>Pezizomycotina</taxon>
        <taxon>Sordariomycetes</taxon>
        <taxon>Hypocreomycetidae</taxon>
        <taxon>Glomerellales</taxon>
        <taxon>Plectosphaerellaceae</taxon>
        <taxon>Verticillium</taxon>
    </lineage>
</organism>
<sequence>MLSLLLFAAAVAAQCTLPNTPLSSTIAEPFGIQVQNPAFPEIHNRYLYLWEAGGGDKHLYLNPAGVPATTLTLDAGVLELGPLFAVINGEYTTWDNTTKLFTTQRGDPRAIIEPTHACNPDTAAPQIELAFTGRQTSPPGGHICVRLASGNRHEFRYSPPQNPAHDPSRPCIPVVMALTRDVPPAQPAPTTITTTTTTASPPVVPSATAAPAPFRDVTALGWRFVGCAPEVGPAGDGLGRTLGGALHADDRLTNEVCVAFCRGRGFKFAGSEYRLSADERSEWSVFIRALRVDFGEREDLRHAFAVRFDEIWRIRNHLIEEKAEFAGRSVNGSALCFHPSLDGQRRTDWDELGRWVTAPEANVNVQVQESYRINIKKQAITQRKGRDPKMPAKMAPSRLIVHVDREDLYTNLEARIRYLHSFLDFSSKDIEALTSGAKYIKALIPAIVNIVYKKLLQYDITARAFTTRSTSYTGPPPAEDAASASATAAAEQLSEESPQILHRKHFLRAYLAKLCSDPSRLDFWAYLDKVGMMHVGLGRAHPLHVEYVHLGVCLAFIQDVMTEAILSHPRLALPRKIALVKALGKVIWIQNDLMAKWHVRDGDEFRPQGDEEIVIEREGYLNGKKILDGSDDEEEGAANGHTQGSPSRLPRPSSASASASAGSAPTCPFAAMAAGVDGLSIGEKPAGHKTTSAEAA</sequence>
<dbReference type="EMBL" id="CVQH01016891">
    <property type="protein sequence ID" value="CRK24236.1"/>
    <property type="molecule type" value="Genomic_DNA"/>
</dbReference>
<feature type="domain" description="DUF7909" evidence="3">
    <location>
        <begin position="16"/>
        <end position="180"/>
    </location>
</feature>
<dbReference type="Pfam" id="PF25486">
    <property type="entry name" value="DUF7909"/>
    <property type="match status" value="1"/>
</dbReference>
<dbReference type="InterPro" id="IPR012292">
    <property type="entry name" value="Globin/Proto"/>
</dbReference>
<dbReference type="PANTHER" id="PTHR42071">
    <property type="entry name" value="PROTOGLOBIN DOMAIN-CONTAINING PROTEIN"/>
    <property type="match status" value="1"/>
</dbReference>
<dbReference type="Gene3D" id="1.10.490.10">
    <property type="entry name" value="Globins"/>
    <property type="match status" value="1"/>
</dbReference>
<dbReference type="AlphaFoldDB" id="A0A0G4LQD8"/>
<dbReference type="GO" id="GO:0019825">
    <property type="term" value="F:oxygen binding"/>
    <property type="evidence" value="ECO:0007669"/>
    <property type="project" value="InterPro"/>
</dbReference>
<gene>
    <name evidence="4" type="ORF">BN1708_013888</name>
</gene>
<keyword evidence="5" id="KW-1185">Reference proteome</keyword>
<proteinExistence type="predicted"/>
<feature type="compositionally biased region" description="Low complexity" evidence="1">
    <location>
        <begin position="479"/>
        <end position="488"/>
    </location>
</feature>
<feature type="compositionally biased region" description="Low complexity" evidence="1">
    <location>
        <begin position="644"/>
        <end position="665"/>
    </location>
</feature>
<reference evidence="4 5" key="1">
    <citation type="submission" date="2015-05" db="EMBL/GenBank/DDBJ databases">
        <authorList>
            <person name="Wang D.B."/>
            <person name="Wang M."/>
        </authorList>
    </citation>
    <scope>NUCLEOTIDE SEQUENCE [LARGE SCALE GENOMIC DNA]</scope>
    <source>
        <strain evidence="4">VL1</strain>
    </source>
</reference>
<name>A0A0G4LQD8_VERLO</name>
<feature type="domain" description="Globin-sensor" evidence="2">
    <location>
        <begin position="413"/>
        <end position="603"/>
    </location>
</feature>
<protein>
    <submittedName>
        <fullName evidence="4">Uncharacterized protein</fullName>
    </submittedName>
</protein>
<evidence type="ECO:0000259" key="2">
    <source>
        <dbReference type="Pfam" id="PF11563"/>
    </source>
</evidence>
<dbReference type="GO" id="GO:0020037">
    <property type="term" value="F:heme binding"/>
    <property type="evidence" value="ECO:0007669"/>
    <property type="project" value="InterPro"/>
</dbReference>
<dbReference type="InterPro" id="IPR044398">
    <property type="entry name" value="Globin-sensor_dom"/>
</dbReference>